<evidence type="ECO:0000256" key="11">
    <source>
        <dbReference type="ARBA" id="ARBA00038963"/>
    </source>
</evidence>
<reference key="2">
    <citation type="submission" date="2011-10" db="EMBL/GenBank/DDBJ databases">
        <title>The genome and transcriptome sequence of Clonorchis sinensis provide insights into the carcinogenic liver fluke.</title>
        <authorList>
            <person name="Wang X."/>
            <person name="Huang Y."/>
            <person name="Chen W."/>
            <person name="Liu H."/>
            <person name="Guo L."/>
            <person name="Chen Y."/>
            <person name="Luo F."/>
            <person name="Zhou W."/>
            <person name="Sun J."/>
            <person name="Mao Q."/>
            <person name="Liang P."/>
            <person name="Zhou C."/>
            <person name="Tian Y."/>
            <person name="Men J."/>
            <person name="Lv X."/>
            <person name="Huang L."/>
            <person name="Zhou J."/>
            <person name="Hu Y."/>
            <person name="Li R."/>
            <person name="Zhang F."/>
            <person name="Lei H."/>
            <person name="Li X."/>
            <person name="Hu X."/>
            <person name="Liang C."/>
            <person name="Xu J."/>
            <person name="Wu Z."/>
            <person name="Yu X."/>
        </authorList>
    </citation>
    <scope>NUCLEOTIDE SEQUENCE</scope>
    <source>
        <strain>Henan</strain>
    </source>
</reference>
<dbReference type="InterPro" id="IPR013149">
    <property type="entry name" value="ADH-like_C"/>
</dbReference>
<feature type="domain" description="Enoyl reductase (ER)" evidence="15">
    <location>
        <begin position="422"/>
        <end position="745"/>
    </location>
</feature>
<evidence type="ECO:0000256" key="5">
    <source>
        <dbReference type="ARBA" id="ARBA00022857"/>
    </source>
</evidence>
<keyword evidence="8" id="KW-0443">Lipid metabolism</keyword>
<keyword evidence="10" id="KW-0275">Fatty acid biosynthesis</keyword>
<evidence type="ECO:0000313" key="16">
    <source>
        <dbReference type="EMBL" id="GAA49362.1"/>
    </source>
</evidence>
<dbReference type="InterPro" id="IPR013154">
    <property type="entry name" value="ADH-like_N"/>
</dbReference>
<comment type="catalytic activity">
    <reaction evidence="14">
        <text>a 2,3-saturated acyl-[ACP] + NADP(+) = a (2E)-enoyl-[ACP] + NADPH + H(+)</text>
        <dbReference type="Rhea" id="RHEA:22564"/>
        <dbReference type="Rhea" id="RHEA-COMP:9925"/>
        <dbReference type="Rhea" id="RHEA-COMP:9926"/>
        <dbReference type="ChEBI" id="CHEBI:15378"/>
        <dbReference type="ChEBI" id="CHEBI:57783"/>
        <dbReference type="ChEBI" id="CHEBI:58349"/>
        <dbReference type="ChEBI" id="CHEBI:78784"/>
        <dbReference type="ChEBI" id="CHEBI:78785"/>
        <dbReference type="EC" id="1.3.1.104"/>
    </reaction>
</comment>
<evidence type="ECO:0000256" key="12">
    <source>
        <dbReference type="ARBA" id="ARBA00041058"/>
    </source>
</evidence>
<evidence type="ECO:0000256" key="14">
    <source>
        <dbReference type="ARBA" id="ARBA00048843"/>
    </source>
</evidence>
<proteinExistence type="inferred from homology"/>
<dbReference type="EC" id="1.3.1.104" evidence="11"/>
<evidence type="ECO:0000259" key="15">
    <source>
        <dbReference type="SMART" id="SM00829"/>
    </source>
</evidence>
<evidence type="ECO:0000256" key="6">
    <source>
        <dbReference type="ARBA" id="ARBA00022946"/>
    </source>
</evidence>
<dbReference type="Gene3D" id="3.90.180.10">
    <property type="entry name" value="Medium-chain alcohol dehydrogenases, catalytic domain"/>
    <property type="match status" value="1"/>
</dbReference>
<evidence type="ECO:0000256" key="4">
    <source>
        <dbReference type="ARBA" id="ARBA00022832"/>
    </source>
</evidence>
<dbReference type="InterPro" id="IPR051034">
    <property type="entry name" value="Mito_Enoyl-ACP_Reductase"/>
</dbReference>
<sequence>MAMGKINERMFSQFTLKDADWEVGPNTPKKSFTDLLQHSPWRQYTRVNKCYTPTPVDSRGSTDPNEWQPVAVRIVVLFRTFKISFTQDAGAALILEGSAHSRLPGTGCMDHLKQSSGIPGLLGLFDFHGLPFPGCFTADVALLYVASKVTGLMTPCYGRCVMIVRVLGYCQGAKSWTGGRLGSKASGSKALLQVSGVCCVLNIVSSWPVLSFGTSAHIEIIIMIKACNVRDDNDSALKYNRKTVFRHVSLAHDRATSLDDATCFVRPKYLLHNRKPFSNYICSTMDAPEVCEHGLVFLFTYLLAVYGALLILDSFDNSVTRQLGNRYLLVQQVLHSHKTCSMQYLNRLDQLNTKFRWMVVVLRSRYMSNKLIYSISKQQFIRNGLRKCLQTVAHGLPTGVHTWLAINRRLISSKALVYANYGDPQSVLNMSERTLSDPADDEILVKMCAAPVHPSDINTVQGVYPIKPPLPAVAGNEGVGRVIITGRNVKDFAIGDLVIPTRVSSGTWQTHVCAKSDLFYRLPDSMPTSHAAVFRTNPGTAFRLLSDFTQLQNGGVIIQNGATSAVGIYTIQIAKLLGYQTINLFRPRINTDATEETRKLLIDYGATWAFTEPEWTDSTSPLVAEAKSSGPIKLALNCLGGKSAIVLLKALAEGGTLVSYGGMSRNPMSIPVGPLIFRDLRLRGFWMSAWIQKEHPSRVGLMHRQLSDWFTRNLIQPSPFMDVPFDDWKKAIELSQFGDSGPTGIRKKIILKME</sequence>
<evidence type="ECO:0000256" key="8">
    <source>
        <dbReference type="ARBA" id="ARBA00023098"/>
    </source>
</evidence>
<dbReference type="InterPro" id="IPR036291">
    <property type="entry name" value="NAD(P)-bd_dom_sf"/>
</dbReference>
<evidence type="ECO:0000256" key="10">
    <source>
        <dbReference type="ARBA" id="ARBA00023160"/>
    </source>
</evidence>
<evidence type="ECO:0000256" key="3">
    <source>
        <dbReference type="ARBA" id="ARBA00022516"/>
    </source>
</evidence>
<dbReference type="GO" id="GO:0141148">
    <property type="term" value="F:enoyl-[acyl-carrier-protein] reductase (NADPH) activity"/>
    <property type="evidence" value="ECO:0007669"/>
    <property type="project" value="UniProtKB-EC"/>
</dbReference>
<dbReference type="InterPro" id="IPR020843">
    <property type="entry name" value="ER"/>
</dbReference>
<dbReference type="PANTHER" id="PTHR43981">
    <property type="entry name" value="ENOYL-[ACYL-CARRIER-PROTEIN] REDUCTASE, MITOCHONDRIAL"/>
    <property type="match status" value="1"/>
</dbReference>
<dbReference type="CDD" id="cd08290">
    <property type="entry name" value="ETR"/>
    <property type="match status" value="1"/>
</dbReference>
<name>G7Y8S7_CLOSI</name>
<protein>
    <recommendedName>
        <fullName evidence="12">Enoyl-[acyl-carrier-protein] reductase, mitochondrial</fullName>
        <ecNumber evidence="11">1.3.1.104</ecNumber>
    </recommendedName>
    <alternativeName>
        <fullName evidence="13">2-enoyl thioester reductase</fullName>
    </alternativeName>
</protein>
<dbReference type="GO" id="GO:0006633">
    <property type="term" value="P:fatty acid biosynthetic process"/>
    <property type="evidence" value="ECO:0007669"/>
    <property type="project" value="UniProtKB-KW"/>
</dbReference>
<evidence type="ECO:0000256" key="2">
    <source>
        <dbReference type="ARBA" id="ARBA00010371"/>
    </source>
</evidence>
<evidence type="ECO:0000256" key="9">
    <source>
        <dbReference type="ARBA" id="ARBA00023128"/>
    </source>
</evidence>
<evidence type="ECO:0000313" key="17">
    <source>
        <dbReference type="Proteomes" id="UP000008909"/>
    </source>
</evidence>
<evidence type="ECO:0000256" key="13">
    <source>
        <dbReference type="ARBA" id="ARBA00042123"/>
    </source>
</evidence>
<keyword evidence="3" id="KW-0444">Lipid biosynthesis</keyword>
<dbReference type="PANTHER" id="PTHR43981:SF2">
    <property type="entry name" value="ENOYL-[ACYL-CARRIER-PROTEIN] REDUCTASE, MITOCHONDRIAL"/>
    <property type="match status" value="1"/>
</dbReference>
<reference evidence="16" key="1">
    <citation type="journal article" date="2011" name="Genome Biol.">
        <title>The draft genome of the carcinogenic human liver fluke Clonorchis sinensis.</title>
        <authorList>
            <person name="Wang X."/>
            <person name="Chen W."/>
            <person name="Huang Y."/>
            <person name="Sun J."/>
            <person name="Men J."/>
            <person name="Liu H."/>
            <person name="Luo F."/>
            <person name="Guo L."/>
            <person name="Lv X."/>
            <person name="Deng C."/>
            <person name="Zhou C."/>
            <person name="Fan Y."/>
            <person name="Li X."/>
            <person name="Huang L."/>
            <person name="Hu Y."/>
            <person name="Liang C."/>
            <person name="Hu X."/>
            <person name="Xu J."/>
            <person name="Yu X."/>
        </authorList>
    </citation>
    <scope>NUCLEOTIDE SEQUENCE [LARGE SCALE GENOMIC DNA]</scope>
    <source>
        <strain evidence="16">Henan</strain>
    </source>
</reference>
<dbReference type="InterPro" id="IPR011032">
    <property type="entry name" value="GroES-like_sf"/>
</dbReference>
<dbReference type="EMBL" id="DF142953">
    <property type="protein sequence ID" value="GAA49362.1"/>
    <property type="molecule type" value="Genomic_DNA"/>
</dbReference>
<organism evidence="16 17">
    <name type="scientific">Clonorchis sinensis</name>
    <name type="common">Chinese liver fluke</name>
    <dbReference type="NCBI Taxonomy" id="79923"/>
    <lineage>
        <taxon>Eukaryota</taxon>
        <taxon>Metazoa</taxon>
        <taxon>Spiralia</taxon>
        <taxon>Lophotrochozoa</taxon>
        <taxon>Platyhelminthes</taxon>
        <taxon>Trematoda</taxon>
        <taxon>Digenea</taxon>
        <taxon>Opisthorchiida</taxon>
        <taxon>Opisthorchiata</taxon>
        <taxon>Opisthorchiidae</taxon>
        <taxon>Clonorchis</taxon>
    </lineage>
</organism>
<gene>
    <name evidence="16" type="ORF">CLF_102925</name>
</gene>
<dbReference type="SUPFAM" id="SSF50129">
    <property type="entry name" value="GroES-like"/>
    <property type="match status" value="1"/>
</dbReference>
<keyword evidence="7" id="KW-0560">Oxidoreductase</keyword>
<keyword evidence="17" id="KW-1185">Reference proteome</keyword>
<dbReference type="AlphaFoldDB" id="G7Y8S7"/>
<dbReference type="GO" id="GO:0005739">
    <property type="term" value="C:mitochondrion"/>
    <property type="evidence" value="ECO:0007669"/>
    <property type="project" value="UniProtKB-SubCell"/>
</dbReference>
<dbReference type="Pfam" id="PF08240">
    <property type="entry name" value="ADH_N"/>
    <property type="match status" value="1"/>
</dbReference>
<keyword evidence="6" id="KW-0809">Transit peptide</keyword>
<comment type="similarity">
    <text evidence="2">Belongs to the zinc-containing alcohol dehydrogenase family. Quinone oxidoreductase subfamily.</text>
</comment>
<evidence type="ECO:0000256" key="1">
    <source>
        <dbReference type="ARBA" id="ARBA00004173"/>
    </source>
</evidence>
<keyword evidence="9" id="KW-0496">Mitochondrion</keyword>
<dbReference type="Pfam" id="PF00107">
    <property type="entry name" value="ADH_zinc_N"/>
    <property type="match status" value="1"/>
</dbReference>
<keyword evidence="4" id="KW-0276">Fatty acid metabolism</keyword>
<dbReference type="SUPFAM" id="SSF51735">
    <property type="entry name" value="NAD(P)-binding Rossmann-fold domains"/>
    <property type="match status" value="1"/>
</dbReference>
<comment type="subcellular location">
    <subcellularLocation>
        <location evidence="1">Mitochondrion</location>
    </subcellularLocation>
</comment>
<evidence type="ECO:0000256" key="7">
    <source>
        <dbReference type="ARBA" id="ARBA00023002"/>
    </source>
</evidence>
<dbReference type="SMART" id="SM00829">
    <property type="entry name" value="PKS_ER"/>
    <property type="match status" value="1"/>
</dbReference>
<dbReference type="Gene3D" id="3.40.50.720">
    <property type="entry name" value="NAD(P)-binding Rossmann-like Domain"/>
    <property type="match status" value="1"/>
</dbReference>
<accession>G7Y8S7</accession>
<keyword evidence="5" id="KW-0521">NADP</keyword>
<dbReference type="Proteomes" id="UP000008909">
    <property type="component" value="Unassembled WGS sequence"/>
</dbReference>